<dbReference type="PANTHER" id="PTHR12801">
    <property type="entry name" value="RNA EXONUCLEASE REXO1 / RECO3 FAMILY MEMBER-RELATED"/>
    <property type="match status" value="1"/>
</dbReference>
<comment type="function">
    <text evidence="7">3'-5' exonuclease degrading single-stranded small RNAs.</text>
</comment>
<dbReference type="PANTHER" id="PTHR12801:SF115">
    <property type="entry name" value="FI18136P1-RELATED"/>
    <property type="match status" value="1"/>
</dbReference>
<evidence type="ECO:0000256" key="8">
    <source>
        <dbReference type="SAM" id="MobiDB-lite"/>
    </source>
</evidence>
<gene>
    <name evidence="10" type="ORF">F0562_003584</name>
</gene>
<evidence type="ECO:0000313" key="11">
    <source>
        <dbReference type="Proteomes" id="UP000325577"/>
    </source>
</evidence>
<proteinExistence type="inferred from homology"/>
<evidence type="ECO:0000256" key="1">
    <source>
        <dbReference type="ARBA" id="ARBA00004123"/>
    </source>
</evidence>
<keyword evidence="6" id="KW-0539">Nucleus</keyword>
<dbReference type="SMART" id="SM00479">
    <property type="entry name" value="EXOIII"/>
    <property type="match status" value="1"/>
</dbReference>
<dbReference type="GO" id="GO:0005634">
    <property type="term" value="C:nucleus"/>
    <property type="evidence" value="ECO:0007669"/>
    <property type="project" value="UniProtKB-SubCell"/>
</dbReference>
<comment type="similarity">
    <text evidence="2">Belongs to the REXO1/REXO3 family.</text>
</comment>
<evidence type="ECO:0000256" key="5">
    <source>
        <dbReference type="ARBA" id="ARBA00022839"/>
    </source>
</evidence>
<dbReference type="GO" id="GO:0003676">
    <property type="term" value="F:nucleic acid binding"/>
    <property type="evidence" value="ECO:0007669"/>
    <property type="project" value="InterPro"/>
</dbReference>
<dbReference type="InterPro" id="IPR013520">
    <property type="entry name" value="Ribonucl_H"/>
</dbReference>
<sequence>MDEKIAAAGKGVLVEMVKLAQKQEMQGSQGGWKDFLNFYDKKFGAALSDPTRRSTDVLVSFLKTFSQEDDLKVFDKLMQCHSNRNDVKQFKKNSPDIESPEQRLVRLTLEHPQYTLYYSLPSHEEEWLVMKLSKRTKVMRSTSMVAVDCEMVLCEDGTEALVKVCVVDRNLQVKLNELVNPNKAVVDYRTEITGLTAKDLDGVTCSVVDIQKSMKKLLSHGTILVGHSLNNDLQALKIDHARVIDTALIFEYGSEPNYRRPSLNNLCKSVLGYEVRNKGAPHNCLDDACAAMKLVLAKIERGLDNAIPLVHEGVVAKIDMAKLLLHRIPINVPIEELHKIIPGNFTVEIKSNKKARGEKYSALAIFKNQQEADQAFENVNGNQEKDSLGLPQKLVSFELSTGVIGSLYVRKMAHDDPLGQAPLRKRSFQVEGASDESKKLKTDQINGEPEDSKSGSNNCDGHVKEIERLKQELTQRDQEISNLNKIIIALTRKQGL</sequence>
<evidence type="ECO:0000313" key="10">
    <source>
        <dbReference type="EMBL" id="KAA8547150.1"/>
    </source>
</evidence>
<dbReference type="AlphaFoldDB" id="A0A5J5BZ52"/>
<keyword evidence="3" id="KW-0540">Nuclease</keyword>
<dbReference type="InterPro" id="IPR036397">
    <property type="entry name" value="RNaseH_sf"/>
</dbReference>
<comment type="subcellular location">
    <subcellularLocation>
        <location evidence="1">Nucleus</location>
    </subcellularLocation>
</comment>
<dbReference type="Proteomes" id="UP000325577">
    <property type="component" value="Linkage Group LG1"/>
</dbReference>
<evidence type="ECO:0000256" key="3">
    <source>
        <dbReference type="ARBA" id="ARBA00022722"/>
    </source>
</evidence>
<dbReference type="OrthoDB" id="16516at2759"/>
<dbReference type="GO" id="GO:0004527">
    <property type="term" value="F:exonuclease activity"/>
    <property type="evidence" value="ECO:0007669"/>
    <property type="project" value="UniProtKB-KW"/>
</dbReference>
<dbReference type="InterPro" id="IPR047021">
    <property type="entry name" value="REXO1/3/4-like"/>
</dbReference>
<reference evidence="10 11" key="1">
    <citation type="submission" date="2019-09" db="EMBL/GenBank/DDBJ databases">
        <title>A chromosome-level genome assembly of the Chinese tupelo Nyssa sinensis.</title>
        <authorList>
            <person name="Yang X."/>
            <person name="Kang M."/>
            <person name="Yang Y."/>
            <person name="Xiong H."/>
            <person name="Wang M."/>
            <person name="Zhang Z."/>
            <person name="Wang Z."/>
            <person name="Wu H."/>
            <person name="Ma T."/>
            <person name="Liu J."/>
            <person name="Xi Z."/>
        </authorList>
    </citation>
    <scope>NUCLEOTIDE SEQUENCE [LARGE SCALE GENOMIC DNA]</scope>
    <source>
        <strain evidence="10">J267</strain>
        <tissue evidence="10">Leaf</tissue>
    </source>
</reference>
<dbReference type="FunFam" id="3.30.420.10:FF:000080">
    <property type="entry name" value="Small RNA degrading nuclease 3"/>
    <property type="match status" value="1"/>
</dbReference>
<name>A0A5J5BZ52_9ASTE</name>
<evidence type="ECO:0000256" key="2">
    <source>
        <dbReference type="ARBA" id="ARBA00006357"/>
    </source>
</evidence>
<keyword evidence="11" id="KW-1185">Reference proteome</keyword>
<dbReference type="SUPFAM" id="SSF53098">
    <property type="entry name" value="Ribonuclease H-like"/>
    <property type="match status" value="1"/>
</dbReference>
<protein>
    <recommendedName>
        <fullName evidence="9">Exonuclease domain-containing protein</fullName>
    </recommendedName>
</protein>
<evidence type="ECO:0000256" key="6">
    <source>
        <dbReference type="ARBA" id="ARBA00023242"/>
    </source>
</evidence>
<feature type="region of interest" description="Disordered" evidence="8">
    <location>
        <begin position="419"/>
        <end position="463"/>
    </location>
</feature>
<organism evidence="10 11">
    <name type="scientific">Nyssa sinensis</name>
    <dbReference type="NCBI Taxonomy" id="561372"/>
    <lineage>
        <taxon>Eukaryota</taxon>
        <taxon>Viridiplantae</taxon>
        <taxon>Streptophyta</taxon>
        <taxon>Embryophyta</taxon>
        <taxon>Tracheophyta</taxon>
        <taxon>Spermatophyta</taxon>
        <taxon>Magnoliopsida</taxon>
        <taxon>eudicotyledons</taxon>
        <taxon>Gunneridae</taxon>
        <taxon>Pentapetalae</taxon>
        <taxon>asterids</taxon>
        <taxon>Cornales</taxon>
        <taxon>Nyssaceae</taxon>
        <taxon>Nyssa</taxon>
    </lineage>
</organism>
<evidence type="ECO:0000256" key="4">
    <source>
        <dbReference type="ARBA" id="ARBA00022801"/>
    </source>
</evidence>
<evidence type="ECO:0000259" key="9">
    <source>
        <dbReference type="SMART" id="SM00479"/>
    </source>
</evidence>
<dbReference type="InterPro" id="IPR012337">
    <property type="entry name" value="RNaseH-like_sf"/>
</dbReference>
<dbReference type="Gene3D" id="3.30.420.10">
    <property type="entry name" value="Ribonuclease H-like superfamily/Ribonuclease H"/>
    <property type="match status" value="1"/>
</dbReference>
<evidence type="ECO:0000256" key="7">
    <source>
        <dbReference type="ARBA" id="ARBA00053817"/>
    </source>
</evidence>
<dbReference type="CDD" id="cd06145">
    <property type="entry name" value="REX1_like"/>
    <property type="match status" value="1"/>
</dbReference>
<dbReference type="EMBL" id="CM018032">
    <property type="protein sequence ID" value="KAA8547150.1"/>
    <property type="molecule type" value="Genomic_DNA"/>
</dbReference>
<feature type="domain" description="Exonuclease" evidence="9">
    <location>
        <begin position="143"/>
        <end position="304"/>
    </location>
</feature>
<dbReference type="InterPro" id="IPR034922">
    <property type="entry name" value="REX1-like_exo"/>
</dbReference>
<accession>A0A5J5BZ52</accession>
<keyword evidence="5" id="KW-0269">Exonuclease</keyword>
<keyword evidence="4" id="KW-0378">Hydrolase</keyword>